<proteinExistence type="inferred from homology"/>
<feature type="transmembrane region" description="Helical" evidence="8">
    <location>
        <begin position="253"/>
        <end position="277"/>
    </location>
</feature>
<dbReference type="PANTHER" id="PTHR30587:SF2">
    <property type="entry name" value="SURFACE PRESENTATION OF ANTIGENS PROTEIN SPAP"/>
    <property type="match status" value="1"/>
</dbReference>
<dbReference type="PROSITE" id="PS01061">
    <property type="entry name" value="FLIP_2"/>
    <property type="match status" value="1"/>
</dbReference>
<dbReference type="Pfam" id="PF00813">
    <property type="entry name" value="FliP"/>
    <property type="match status" value="2"/>
</dbReference>
<dbReference type="EMBL" id="CP011129">
    <property type="protein sequence ID" value="ALN82907.1"/>
    <property type="molecule type" value="Genomic_DNA"/>
</dbReference>
<feature type="region of interest" description="Disordered" evidence="7">
    <location>
        <begin position="87"/>
        <end position="106"/>
    </location>
</feature>
<dbReference type="GO" id="GO:0009306">
    <property type="term" value="P:protein secretion"/>
    <property type="evidence" value="ECO:0007669"/>
    <property type="project" value="InterPro"/>
</dbReference>
<keyword evidence="3" id="KW-1003">Cell membrane</keyword>
<reference evidence="9 10" key="1">
    <citation type="journal article" date="2015" name="BMC Genomics">
        <title>Comparative genomics and metabolic profiling of the genus Lysobacter.</title>
        <authorList>
            <person name="de Bruijn I."/>
            <person name="Cheng X."/>
            <person name="de Jager V."/>
            <person name="Exposito R.G."/>
            <person name="Watrous J."/>
            <person name="Patel N."/>
            <person name="Postma J."/>
            <person name="Dorrestein P.C."/>
            <person name="Kobayashi D."/>
            <person name="Raaijmakers J.M."/>
        </authorList>
    </citation>
    <scope>NUCLEOTIDE SEQUENCE [LARGE SCALE GENOMIC DNA]</scope>
    <source>
        <strain evidence="9 10">76</strain>
    </source>
</reference>
<dbReference type="PROSITE" id="PS01060">
    <property type="entry name" value="FLIP_1"/>
    <property type="match status" value="1"/>
</dbReference>
<evidence type="ECO:0000313" key="9">
    <source>
        <dbReference type="EMBL" id="ALN82907.1"/>
    </source>
</evidence>
<evidence type="ECO:0000256" key="3">
    <source>
        <dbReference type="ARBA" id="ARBA00022475"/>
    </source>
</evidence>
<evidence type="ECO:0000256" key="8">
    <source>
        <dbReference type="SAM" id="Phobius"/>
    </source>
</evidence>
<keyword evidence="5 8" id="KW-1133">Transmembrane helix</keyword>
<evidence type="ECO:0000256" key="5">
    <source>
        <dbReference type="ARBA" id="ARBA00022989"/>
    </source>
</evidence>
<comment type="subcellular location">
    <subcellularLocation>
        <location evidence="1">Cell membrane</location>
        <topology evidence="1">Multi-pass membrane protein</topology>
    </subcellularLocation>
</comment>
<gene>
    <name evidence="9" type="primary">epaP</name>
    <name evidence="9" type="ORF">LA76x_4804</name>
</gene>
<dbReference type="Proteomes" id="UP000060787">
    <property type="component" value="Chromosome"/>
</dbReference>
<feature type="transmembrane region" description="Helical" evidence="8">
    <location>
        <begin position="289"/>
        <end position="309"/>
    </location>
</feature>
<sequence>MDFSSFSPALVLITVVSLALAPFVAVMVTSFTKIVVVLSLLRNALGLQQVPPNVVINGLAIVLSIYVMYPVILETHDAINARVGGGTAATATQGQPPGTAAPAAAAAAGTTPATTAAATVPGTAPAAAPAATPAATAAAPAATATATAAPATAAPAAAATAAAGAAKKPATPLLGGGGKMDTARLLAMMDAGKEPLRGFLIKHSSDAERAFFLRSAQRLLPPASRGDISVNDFIVVIPAFTVSELTAAFQIGFLIFLPFLIIDLVVSNILLSLGMMMLSPTTVSLPFKLLLFVLIGGWAKLVHGLVLTYGG</sequence>
<dbReference type="PATRIC" id="fig|84531.8.peg.4797"/>
<organism evidence="9 10">
    <name type="scientific">Lysobacter antibioticus</name>
    <dbReference type="NCBI Taxonomy" id="84531"/>
    <lineage>
        <taxon>Bacteria</taxon>
        <taxon>Pseudomonadati</taxon>
        <taxon>Pseudomonadota</taxon>
        <taxon>Gammaproteobacteria</taxon>
        <taxon>Lysobacterales</taxon>
        <taxon>Lysobacteraceae</taxon>
        <taxon>Lysobacter</taxon>
    </lineage>
</organism>
<dbReference type="STRING" id="84531.LA76x_4804"/>
<dbReference type="RefSeq" id="WP_269465183.1">
    <property type="nucleotide sequence ID" value="NZ_CP011129.1"/>
</dbReference>
<evidence type="ECO:0000256" key="6">
    <source>
        <dbReference type="ARBA" id="ARBA00023136"/>
    </source>
</evidence>
<evidence type="ECO:0000256" key="2">
    <source>
        <dbReference type="ARBA" id="ARBA00006257"/>
    </source>
</evidence>
<feature type="transmembrane region" description="Helical" evidence="8">
    <location>
        <begin position="54"/>
        <end position="72"/>
    </location>
</feature>
<protein>
    <submittedName>
        <fullName evidence="9">Type III secretion apparatus protein, YscR/HrcR family</fullName>
    </submittedName>
</protein>
<comment type="similarity">
    <text evidence="2">Belongs to the FliP/MopC/SpaP family.</text>
</comment>
<evidence type="ECO:0000256" key="7">
    <source>
        <dbReference type="SAM" id="MobiDB-lite"/>
    </source>
</evidence>
<dbReference type="AlphaFoldDB" id="A0A0S2FH78"/>
<feature type="compositionally biased region" description="Low complexity" evidence="7">
    <location>
        <begin position="88"/>
        <end position="106"/>
    </location>
</feature>
<evidence type="ECO:0000313" key="10">
    <source>
        <dbReference type="Proteomes" id="UP000060787"/>
    </source>
</evidence>
<dbReference type="GO" id="GO:0005886">
    <property type="term" value="C:plasma membrane"/>
    <property type="evidence" value="ECO:0007669"/>
    <property type="project" value="UniProtKB-SubCell"/>
</dbReference>
<name>A0A0S2FH78_LYSAN</name>
<dbReference type="eggNOG" id="COG4790">
    <property type="taxonomic scope" value="Bacteria"/>
</dbReference>
<keyword evidence="4 8" id="KW-0812">Transmembrane</keyword>
<evidence type="ECO:0000256" key="1">
    <source>
        <dbReference type="ARBA" id="ARBA00004651"/>
    </source>
</evidence>
<accession>A0A0S2FH78</accession>
<dbReference type="PANTHER" id="PTHR30587">
    <property type="entry name" value="FLAGELLAR BIOSYNTHETIC PROTEIN FLIP"/>
    <property type="match status" value="1"/>
</dbReference>
<dbReference type="KEGG" id="lab:LA76x_4804"/>
<evidence type="ECO:0000256" key="4">
    <source>
        <dbReference type="ARBA" id="ARBA00022692"/>
    </source>
</evidence>
<keyword evidence="10" id="KW-1185">Reference proteome</keyword>
<dbReference type="PRINTS" id="PR01302">
    <property type="entry name" value="TYPE3IMPPROT"/>
</dbReference>
<dbReference type="InterPro" id="IPR005838">
    <property type="entry name" value="T3SS_IM_P"/>
</dbReference>
<keyword evidence="6 8" id="KW-0472">Membrane</keyword>